<sequence>MSDAKELHNIRRMPYGTARTAAAEAAARKIEADGPRELLPEALLDLVEAYTFGGEGAKSFVVFARALRLWDASPELFDASDEHNLFWEFKWVASDLADYPQITAPQAEAFLDDMQRRFELQGSGTSAVLASRFAWAWQSGASDAEERRLQWITSPRDSFDDCHACVIGRQTDFFIEQGRFEEALALGATQDGKCNIEPAKTFHATALAALSLGKPEAALEYHHRAAASETVGNRDLASSRGQSFELLARGGQLERALRELRGDYRELITDPPSPLAHLRFLLGFLAGLSANLDSGEQSSGITLPGIGGAGTSGNDASVAELHAWAADQARAYAVAFDARSGSSYYGELVDRALAATQSSASLRFGSGYGATVAAAGSGEAAAGEQPAGALAAGAPAAGGETLNERAAAAAGAPKPSGLAKLWSKLTDKAAPSGDAQPGAEPAADAASATSALLARAEESVARKEYAAAARDYAAAVAPLEAAGWLERAGLAAAEAAQSAALDRDEDAAHALFSRALPLLRSGGADAGTLAAVLAAWAPVAARMNDAETQIRATAAALDAHPEFDAGGLTDELAERRQREWATERATLRDTLARSLAATRGRSFGDGLDSDRAAAEALRAGEEFARLGLLADASHAFWLAGKIHLDRGDTDAAVWGLESAVEGFAAAKKRKERVAAAGELIKLFKETGQTERAQAVVAGLSS</sequence>
<dbReference type="EMBL" id="JBHTLY010000001">
    <property type="protein sequence ID" value="MFD1200542.1"/>
    <property type="molecule type" value="Genomic_DNA"/>
</dbReference>
<comment type="caution">
    <text evidence="1">The sequence shown here is derived from an EMBL/GenBank/DDBJ whole genome shotgun (WGS) entry which is preliminary data.</text>
</comment>
<dbReference type="RefSeq" id="WP_343958834.1">
    <property type="nucleotide sequence ID" value="NZ_BAAAKZ010000003.1"/>
</dbReference>
<accession>A0ABW3TJ94</accession>
<name>A0ABW3TJ94_9MICO</name>
<proteinExistence type="predicted"/>
<gene>
    <name evidence="1" type="ORF">ACFQ3U_01360</name>
</gene>
<keyword evidence="2" id="KW-1185">Reference proteome</keyword>
<dbReference type="Proteomes" id="UP001597181">
    <property type="component" value="Unassembled WGS sequence"/>
</dbReference>
<evidence type="ECO:0000313" key="1">
    <source>
        <dbReference type="EMBL" id="MFD1200542.1"/>
    </source>
</evidence>
<protein>
    <recommendedName>
        <fullName evidence="3">Tetratricopeptide repeat protein</fullName>
    </recommendedName>
</protein>
<evidence type="ECO:0008006" key="3">
    <source>
        <dbReference type="Google" id="ProtNLM"/>
    </source>
</evidence>
<evidence type="ECO:0000313" key="2">
    <source>
        <dbReference type="Proteomes" id="UP001597181"/>
    </source>
</evidence>
<reference evidence="2" key="1">
    <citation type="journal article" date="2019" name="Int. J. Syst. Evol. Microbiol.">
        <title>The Global Catalogue of Microorganisms (GCM) 10K type strain sequencing project: providing services to taxonomists for standard genome sequencing and annotation.</title>
        <authorList>
            <consortium name="The Broad Institute Genomics Platform"/>
            <consortium name="The Broad Institute Genome Sequencing Center for Infectious Disease"/>
            <person name="Wu L."/>
            <person name="Ma J."/>
        </authorList>
    </citation>
    <scope>NUCLEOTIDE SEQUENCE [LARGE SCALE GENOMIC DNA]</scope>
    <source>
        <strain evidence="2">CCUG 50213</strain>
    </source>
</reference>
<organism evidence="1 2">
    <name type="scientific">Leucobacter albus</name>
    <dbReference type="NCBI Taxonomy" id="272210"/>
    <lineage>
        <taxon>Bacteria</taxon>
        <taxon>Bacillati</taxon>
        <taxon>Actinomycetota</taxon>
        <taxon>Actinomycetes</taxon>
        <taxon>Micrococcales</taxon>
        <taxon>Microbacteriaceae</taxon>
        <taxon>Leucobacter</taxon>
    </lineage>
</organism>